<proteinExistence type="predicted"/>
<dbReference type="Ensembl" id="ENSHHUT00000004197.1">
    <property type="protein sequence ID" value="ENSHHUP00000004065.1"/>
    <property type="gene ID" value="ENSHHUG00000002557.1"/>
</dbReference>
<keyword evidence="6" id="KW-1185">Reference proteome</keyword>
<evidence type="ECO:0000313" key="5">
    <source>
        <dbReference type="Ensembl" id="ENSHHUP00000004065.1"/>
    </source>
</evidence>
<reference evidence="6" key="1">
    <citation type="submission" date="2018-06" db="EMBL/GenBank/DDBJ databases">
        <title>Genome assembly of Danube salmon.</title>
        <authorList>
            <person name="Macqueen D.J."/>
            <person name="Gundappa M.K."/>
        </authorList>
    </citation>
    <scope>NUCLEOTIDE SEQUENCE [LARGE SCALE GENOMIC DNA]</scope>
</reference>
<organism evidence="5 6">
    <name type="scientific">Hucho hucho</name>
    <name type="common">huchen</name>
    <dbReference type="NCBI Taxonomy" id="62062"/>
    <lineage>
        <taxon>Eukaryota</taxon>
        <taxon>Metazoa</taxon>
        <taxon>Chordata</taxon>
        <taxon>Craniata</taxon>
        <taxon>Vertebrata</taxon>
        <taxon>Euteleostomi</taxon>
        <taxon>Actinopterygii</taxon>
        <taxon>Neopterygii</taxon>
        <taxon>Teleostei</taxon>
        <taxon>Protacanthopterygii</taxon>
        <taxon>Salmoniformes</taxon>
        <taxon>Salmonidae</taxon>
        <taxon>Salmoninae</taxon>
        <taxon>Hucho</taxon>
    </lineage>
</organism>
<keyword evidence="3" id="KW-0677">Repeat</keyword>
<name>A0A4W5K0Z9_9TELE</name>
<reference evidence="5" key="3">
    <citation type="submission" date="2025-09" db="UniProtKB">
        <authorList>
            <consortium name="Ensembl"/>
        </authorList>
    </citation>
    <scope>IDENTIFICATION</scope>
</reference>
<dbReference type="GO" id="GO:0005829">
    <property type="term" value="C:cytosol"/>
    <property type="evidence" value="ECO:0007669"/>
    <property type="project" value="TreeGrafter"/>
</dbReference>
<evidence type="ECO:0000256" key="2">
    <source>
        <dbReference type="ARBA" id="ARBA00022490"/>
    </source>
</evidence>
<reference evidence="5" key="2">
    <citation type="submission" date="2025-08" db="UniProtKB">
        <authorList>
            <consortium name="Ensembl"/>
        </authorList>
    </citation>
    <scope>IDENTIFICATION</scope>
</reference>
<evidence type="ECO:0000313" key="6">
    <source>
        <dbReference type="Proteomes" id="UP000314982"/>
    </source>
</evidence>
<dbReference type="PANTHER" id="PTHR45984:SF3">
    <property type="entry name" value="SPERM-ASSOCIATED ANTIGEN 1"/>
    <property type="match status" value="1"/>
</dbReference>
<dbReference type="InterPro" id="IPR051982">
    <property type="entry name" value="CiliaryAsmbly_MitoImport"/>
</dbReference>
<keyword evidence="2" id="KW-0963">Cytoplasm</keyword>
<dbReference type="GeneTree" id="ENSGT00940000154697"/>
<dbReference type="Proteomes" id="UP000314982">
    <property type="component" value="Unassembled WGS sequence"/>
</dbReference>
<comment type="subcellular location">
    <subcellularLocation>
        <location evidence="1">Cytoplasm</location>
    </subcellularLocation>
</comment>
<evidence type="ECO:0000256" key="3">
    <source>
        <dbReference type="ARBA" id="ARBA00022737"/>
    </source>
</evidence>
<dbReference type="STRING" id="62062.ENSHHUP00000004065"/>
<sequence>MDAEIVSSLLTREVPAATSGTTSVAAVPVDHLDYGYIENCTDVKYLEKILRVLRSGDEGIYPHLIQFCESRLERLDPKSRDLRKDNPPATAACFSGDEWSQITDELKKWETDAKMSETELKKQCLFHDVETENVPPVRASRCSIPLKQVKSLFMRKYYYFVLSDNRRTMTRTSF</sequence>
<evidence type="ECO:0000256" key="4">
    <source>
        <dbReference type="ARBA" id="ARBA00022803"/>
    </source>
</evidence>
<accession>A0A4W5K0Z9</accession>
<dbReference type="AlphaFoldDB" id="A0A4W5K0Z9"/>
<protein>
    <submittedName>
        <fullName evidence="5">Uncharacterized protein</fullName>
    </submittedName>
</protein>
<dbReference type="PANTHER" id="PTHR45984">
    <property type="entry name" value="RNA (RNA) POLYMERASE II ASSOCIATED PROTEIN HOMOLOG"/>
    <property type="match status" value="1"/>
</dbReference>
<keyword evidence="4" id="KW-0802">TPR repeat</keyword>
<evidence type="ECO:0000256" key="1">
    <source>
        <dbReference type="ARBA" id="ARBA00004496"/>
    </source>
</evidence>